<organism evidence="2 3">
    <name type="scientific">Nocardiopsis composta</name>
    <dbReference type="NCBI Taxonomy" id="157465"/>
    <lineage>
        <taxon>Bacteria</taxon>
        <taxon>Bacillati</taxon>
        <taxon>Actinomycetota</taxon>
        <taxon>Actinomycetes</taxon>
        <taxon>Streptosporangiales</taxon>
        <taxon>Nocardiopsidaceae</taxon>
        <taxon>Nocardiopsis</taxon>
    </lineage>
</organism>
<evidence type="ECO:0000313" key="3">
    <source>
        <dbReference type="Proteomes" id="UP000572635"/>
    </source>
</evidence>
<evidence type="ECO:0000313" key="2">
    <source>
        <dbReference type="EMBL" id="MBB5430710.1"/>
    </source>
</evidence>
<name>A0A7W8QJ72_9ACTN</name>
<dbReference type="Proteomes" id="UP000572635">
    <property type="component" value="Unassembled WGS sequence"/>
</dbReference>
<gene>
    <name evidence="2" type="ORF">HDA36_000794</name>
</gene>
<reference evidence="2 3" key="1">
    <citation type="submission" date="2020-08" db="EMBL/GenBank/DDBJ databases">
        <title>Sequencing the genomes of 1000 actinobacteria strains.</title>
        <authorList>
            <person name="Klenk H.-P."/>
        </authorList>
    </citation>
    <scope>NUCLEOTIDE SEQUENCE [LARGE SCALE GENOMIC DNA]</scope>
    <source>
        <strain evidence="2 3">DSM 44551</strain>
    </source>
</reference>
<protein>
    <recommendedName>
        <fullName evidence="4">DNA-binding protein</fullName>
    </recommendedName>
</protein>
<dbReference type="RefSeq" id="WP_184388792.1">
    <property type="nucleotide sequence ID" value="NZ_BAAAJD010000020.1"/>
</dbReference>
<feature type="region of interest" description="Disordered" evidence="1">
    <location>
        <begin position="116"/>
        <end position="139"/>
    </location>
</feature>
<dbReference type="EMBL" id="JACHDB010000001">
    <property type="protein sequence ID" value="MBB5430710.1"/>
    <property type="molecule type" value="Genomic_DNA"/>
</dbReference>
<comment type="caution">
    <text evidence="2">The sequence shown here is derived from an EMBL/GenBank/DDBJ whole genome shotgun (WGS) entry which is preliminary data.</text>
</comment>
<sequence>MTTSDDRPEDDGGTRAYEALARITERHAAGEDRDRWEDRGRPMTPYDALRRVSDLASGSAFPAEGAPAVDERDLTAALALLPLARAEFDQLELGLLRMAKGRGLTWQQIGSGLGLGSAQAARQRHDRIARRARDGAQPG</sequence>
<keyword evidence="3" id="KW-1185">Reference proteome</keyword>
<accession>A0A7W8QJ72</accession>
<dbReference type="AlphaFoldDB" id="A0A7W8QJ72"/>
<feature type="compositionally biased region" description="Basic and acidic residues" evidence="1">
    <location>
        <begin position="129"/>
        <end position="139"/>
    </location>
</feature>
<evidence type="ECO:0000256" key="1">
    <source>
        <dbReference type="SAM" id="MobiDB-lite"/>
    </source>
</evidence>
<evidence type="ECO:0008006" key="4">
    <source>
        <dbReference type="Google" id="ProtNLM"/>
    </source>
</evidence>
<proteinExistence type="predicted"/>